<organism evidence="1 2">
    <name type="scientific">Umezawaea tangerina</name>
    <dbReference type="NCBI Taxonomy" id="84725"/>
    <lineage>
        <taxon>Bacteria</taxon>
        <taxon>Bacillati</taxon>
        <taxon>Actinomycetota</taxon>
        <taxon>Actinomycetes</taxon>
        <taxon>Pseudonocardiales</taxon>
        <taxon>Pseudonocardiaceae</taxon>
        <taxon>Umezawaea</taxon>
    </lineage>
</organism>
<dbReference type="Gene3D" id="2.40.420.20">
    <property type="match status" value="1"/>
</dbReference>
<name>A0A2T0T2I8_9PSEU</name>
<comment type="caution">
    <text evidence="1">The sequence shown here is derived from an EMBL/GenBank/DDBJ whole genome shotgun (WGS) entry which is preliminary data.</text>
</comment>
<sequence length="344" mass="35552">MVTVGVLVVTATIGVVVLLVRNRPPVAAAPPAPAVKTTTVRKADLANTRSLSADLGFGAPRPVKGTGTGTVTKLPAVGQVARRGEALFRVDDQPVTAFFGATPFFRKLETPGTKGSDVAVLMDNLAELGYQVGTRPDDDTKAELTPRVVTALKKWQQAIGVEQTGTLEPGRVLVLDGPARVASVKAQLGATPTEELFDVTPTTRLVTARVPLPEAGDVRTTAPVLVVLPNGTETPGRIGSATPLASTQDGGGGDPKVEIVVTLDRPDDVAGLETAPVRVVITTESRTGVLTVPLEALIALKEGGYALQLPDGGLKAVRTGLYSRNTVEVSGDGIVEGLTVVTAQ</sequence>
<dbReference type="EMBL" id="PVTF01000007">
    <property type="protein sequence ID" value="PRY39895.1"/>
    <property type="molecule type" value="Genomic_DNA"/>
</dbReference>
<dbReference type="InterPro" id="IPR036365">
    <property type="entry name" value="PGBD-like_sf"/>
</dbReference>
<evidence type="ECO:0000313" key="2">
    <source>
        <dbReference type="Proteomes" id="UP000239494"/>
    </source>
</evidence>
<accession>A0A2T0T2I8</accession>
<dbReference type="AlphaFoldDB" id="A0A2T0T2I8"/>
<dbReference type="Proteomes" id="UP000239494">
    <property type="component" value="Unassembled WGS sequence"/>
</dbReference>
<evidence type="ECO:0008006" key="3">
    <source>
        <dbReference type="Google" id="ProtNLM"/>
    </source>
</evidence>
<gene>
    <name evidence="1" type="ORF">CLV43_107482</name>
</gene>
<keyword evidence="2" id="KW-1185">Reference proteome</keyword>
<proteinExistence type="predicted"/>
<protein>
    <recommendedName>
        <fullName evidence="3">Peptidoglycan binding protein</fullName>
    </recommendedName>
</protein>
<reference evidence="1 2" key="1">
    <citation type="submission" date="2018-03" db="EMBL/GenBank/DDBJ databases">
        <title>Genomic Encyclopedia of Archaeal and Bacterial Type Strains, Phase II (KMG-II): from individual species to whole genera.</title>
        <authorList>
            <person name="Goeker M."/>
        </authorList>
    </citation>
    <scope>NUCLEOTIDE SEQUENCE [LARGE SCALE GENOMIC DNA]</scope>
    <source>
        <strain evidence="1 2">DSM 44720</strain>
    </source>
</reference>
<dbReference type="SUPFAM" id="SSF47090">
    <property type="entry name" value="PGBD-like"/>
    <property type="match status" value="1"/>
</dbReference>
<evidence type="ECO:0000313" key="1">
    <source>
        <dbReference type="EMBL" id="PRY39895.1"/>
    </source>
</evidence>